<name>H6NTH2_9BACL</name>
<dbReference type="SUPFAM" id="SSF48498">
    <property type="entry name" value="Tetracyclin repressor-like, C-terminal domain"/>
    <property type="match status" value="1"/>
</dbReference>
<dbReference type="STRING" id="1116391.PM3016_137"/>
<gene>
    <name evidence="6" type="ORF">PM3016_137</name>
</gene>
<dbReference type="Proteomes" id="UP000007523">
    <property type="component" value="Chromosome"/>
</dbReference>
<dbReference type="InterPro" id="IPR036271">
    <property type="entry name" value="Tet_transcr_reg_TetR-rel_C_sf"/>
</dbReference>
<sequence>MTIYSTRKRVSPLTRNRIRAAALHEFAYKGYEGTPLSDIAKEVGIKTPSFYAHFRSKESLLLHLFDDVLQERVETVCRLIRQLEASTPDEMLFRILVLFCHGEDVSEEKLLFLKRLTLFPPPALEQEIKARFLASERLLSEPLCRIFREAADLGAIRPIPADELLASYYCLVDGCFVQRFYYPPHEAEHRLRLAWSIFWNGIRA</sequence>
<dbReference type="SUPFAM" id="SSF46689">
    <property type="entry name" value="Homeodomain-like"/>
    <property type="match status" value="1"/>
</dbReference>
<dbReference type="InterPro" id="IPR050109">
    <property type="entry name" value="HTH-type_TetR-like_transc_reg"/>
</dbReference>
<evidence type="ECO:0000256" key="4">
    <source>
        <dbReference type="PROSITE-ProRule" id="PRU00335"/>
    </source>
</evidence>
<dbReference type="PROSITE" id="PS50977">
    <property type="entry name" value="HTH_TETR_2"/>
    <property type="match status" value="1"/>
</dbReference>
<accession>H6NTH2</accession>
<protein>
    <submittedName>
        <fullName evidence="6">TetR family transcriptional regulator</fullName>
    </submittedName>
</protein>
<evidence type="ECO:0000313" key="7">
    <source>
        <dbReference type="Proteomes" id="UP000007523"/>
    </source>
</evidence>
<feature type="DNA-binding region" description="H-T-H motif" evidence="4">
    <location>
        <begin position="35"/>
        <end position="54"/>
    </location>
</feature>
<proteinExistence type="predicted"/>
<reference evidence="6 7" key="1">
    <citation type="journal article" date="2012" name="J. Bacteriol.">
        <title>Complete Genome Sequence of Paenibacillus mucilaginosus 3016, a Bacterium Functional as Microbial Fertilizer.</title>
        <authorList>
            <person name="Ma M."/>
            <person name="Wang Z."/>
            <person name="Li L."/>
            <person name="Jiang X."/>
            <person name="Guan D."/>
            <person name="Cao F."/>
            <person name="Chen H."/>
            <person name="Wang X."/>
            <person name="Shen D."/>
            <person name="Du B."/>
            <person name="Li J."/>
        </authorList>
    </citation>
    <scope>NUCLEOTIDE SEQUENCE [LARGE SCALE GENOMIC DNA]</scope>
    <source>
        <strain evidence="6 7">3016</strain>
    </source>
</reference>
<dbReference type="Gene3D" id="1.10.10.60">
    <property type="entry name" value="Homeodomain-like"/>
    <property type="match status" value="1"/>
</dbReference>
<dbReference type="Pfam" id="PF00440">
    <property type="entry name" value="TetR_N"/>
    <property type="match status" value="1"/>
</dbReference>
<evidence type="ECO:0000313" key="6">
    <source>
        <dbReference type="EMBL" id="AFC27119.1"/>
    </source>
</evidence>
<dbReference type="PRINTS" id="PR00455">
    <property type="entry name" value="HTHTETR"/>
</dbReference>
<dbReference type="EMBL" id="CP003235">
    <property type="protein sequence ID" value="AFC27119.1"/>
    <property type="molecule type" value="Genomic_DNA"/>
</dbReference>
<dbReference type="PANTHER" id="PTHR30055">
    <property type="entry name" value="HTH-TYPE TRANSCRIPTIONAL REGULATOR RUTR"/>
    <property type="match status" value="1"/>
</dbReference>
<evidence type="ECO:0000256" key="3">
    <source>
        <dbReference type="ARBA" id="ARBA00023163"/>
    </source>
</evidence>
<dbReference type="Gene3D" id="1.10.357.10">
    <property type="entry name" value="Tetracycline Repressor, domain 2"/>
    <property type="match status" value="1"/>
</dbReference>
<evidence type="ECO:0000259" key="5">
    <source>
        <dbReference type="PROSITE" id="PS50977"/>
    </source>
</evidence>
<keyword evidence="7" id="KW-1185">Reference proteome</keyword>
<dbReference type="HOGENOM" id="CLU_069356_12_3_9"/>
<dbReference type="InterPro" id="IPR001647">
    <property type="entry name" value="HTH_TetR"/>
</dbReference>
<dbReference type="PANTHER" id="PTHR30055:SF238">
    <property type="entry name" value="MYCOFACTOCIN BIOSYNTHESIS TRANSCRIPTIONAL REGULATOR MFTR-RELATED"/>
    <property type="match status" value="1"/>
</dbReference>
<dbReference type="AlphaFoldDB" id="H6NTH2"/>
<dbReference type="KEGG" id="pmq:PM3016_137"/>
<organism evidence="6 7">
    <name type="scientific">Paenibacillus mucilaginosus 3016</name>
    <dbReference type="NCBI Taxonomy" id="1116391"/>
    <lineage>
        <taxon>Bacteria</taxon>
        <taxon>Bacillati</taxon>
        <taxon>Bacillota</taxon>
        <taxon>Bacilli</taxon>
        <taxon>Bacillales</taxon>
        <taxon>Paenibacillaceae</taxon>
        <taxon>Paenibacillus</taxon>
    </lineage>
</organism>
<keyword evidence="2 4" id="KW-0238">DNA-binding</keyword>
<keyword evidence="1" id="KW-0805">Transcription regulation</keyword>
<dbReference type="InterPro" id="IPR009057">
    <property type="entry name" value="Homeodomain-like_sf"/>
</dbReference>
<dbReference type="GO" id="GO:0000976">
    <property type="term" value="F:transcription cis-regulatory region binding"/>
    <property type="evidence" value="ECO:0007669"/>
    <property type="project" value="TreeGrafter"/>
</dbReference>
<dbReference type="GO" id="GO:0003700">
    <property type="term" value="F:DNA-binding transcription factor activity"/>
    <property type="evidence" value="ECO:0007669"/>
    <property type="project" value="TreeGrafter"/>
</dbReference>
<evidence type="ECO:0000256" key="2">
    <source>
        <dbReference type="ARBA" id="ARBA00023125"/>
    </source>
</evidence>
<feature type="domain" description="HTH tetR-type" evidence="5">
    <location>
        <begin position="12"/>
        <end position="72"/>
    </location>
</feature>
<evidence type="ECO:0000256" key="1">
    <source>
        <dbReference type="ARBA" id="ARBA00023015"/>
    </source>
</evidence>
<keyword evidence="3" id="KW-0804">Transcription</keyword>